<feature type="transmembrane region" description="Helical" evidence="3">
    <location>
        <begin position="31"/>
        <end position="50"/>
    </location>
</feature>
<dbReference type="SMART" id="SM00267">
    <property type="entry name" value="GGDEF"/>
    <property type="match status" value="1"/>
</dbReference>
<name>A0A0D1K646_9SPHN</name>
<dbReference type="NCBIfam" id="TIGR00254">
    <property type="entry name" value="GGDEF"/>
    <property type="match status" value="1"/>
</dbReference>
<dbReference type="GO" id="GO:0052621">
    <property type="term" value="F:diguanylate cyclase activity"/>
    <property type="evidence" value="ECO:0007669"/>
    <property type="project" value="UniProtKB-EC"/>
</dbReference>
<dbReference type="InterPro" id="IPR029016">
    <property type="entry name" value="GAF-like_dom_sf"/>
</dbReference>
<accession>A0A0D1K646</accession>
<feature type="transmembrane region" description="Helical" evidence="3">
    <location>
        <begin position="188"/>
        <end position="210"/>
    </location>
</feature>
<dbReference type="EMBL" id="JXTP01000022">
    <property type="protein sequence ID" value="KIU29053.1"/>
    <property type="molecule type" value="Genomic_DNA"/>
</dbReference>
<keyword evidence="3" id="KW-1133">Transmembrane helix</keyword>
<comment type="catalytic activity">
    <reaction evidence="2">
        <text>2 GTP = 3',3'-c-di-GMP + 2 diphosphate</text>
        <dbReference type="Rhea" id="RHEA:24898"/>
        <dbReference type="ChEBI" id="CHEBI:33019"/>
        <dbReference type="ChEBI" id="CHEBI:37565"/>
        <dbReference type="ChEBI" id="CHEBI:58805"/>
        <dbReference type="EC" id="2.7.7.65"/>
    </reaction>
</comment>
<dbReference type="InterPro" id="IPR003018">
    <property type="entry name" value="GAF"/>
</dbReference>
<feature type="domain" description="GGDEF" evidence="4">
    <location>
        <begin position="428"/>
        <end position="558"/>
    </location>
</feature>
<evidence type="ECO:0000313" key="6">
    <source>
        <dbReference type="Proteomes" id="UP000033203"/>
    </source>
</evidence>
<dbReference type="InterPro" id="IPR043128">
    <property type="entry name" value="Rev_trsase/Diguanyl_cyclase"/>
</dbReference>
<evidence type="ECO:0000256" key="1">
    <source>
        <dbReference type="ARBA" id="ARBA00012528"/>
    </source>
</evidence>
<protein>
    <recommendedName>
        <fullName evidence="1">diguanylate cyclase</fullName>
        <ecNumber evidence="1">2.7.7.65</ecNumber>
    </recommendedName>
</protein>
<dbReference type="GO" id="GO:0005886">
    <property type="term" value="C:plasma membrane"/>
    <property type="evidence" value="ECO:0007669"/>
    <property type="project" value="TreeGrafter"/>
</dbReference>
<dbReference type="PANTHER" id="PTHR45138:SF9">
    <property type="entry name" value="DIGUANYLATE CYCLASE DGCM-RELATED"/>
    <property type="match status" value="1"/>
</dbReference>
<organism evidence="5 6">
    <name type="scientific">Sphingomonas melonis</name>
    <dbReference type="NCBI Taxonomy" id="152682"/>
    <lineage>
        <taxon>Bacteria</taxon>
        <taxon>Pseudomonadati</taxon>
        <taxon>Pseudomonadota</taxon>
        <taxon>Alphaproteobacteria</taxon>
        <taxon>Sphingomonadales</taxon>
        <taxon>Sphingomonadaceae</taxon>
        <taxon>Sphingomonas</taxon>
    </lineage>
</organism>
<dbReference type="Pfam" id="PF01590">
    <property type="entry name" value="GAF"/>
    <property type="match status" value="1"/>
</dbReference>
<dbReference type="FunFam" id="3.30.70.270:FF:000001">
    <property type="entry name" value="Diguanylate cyclase domain protein"/>
    <property type="match status" value="1"/>
</dbReference>
<dbReference type="Proteomes" id="UP000033203">
    <property type="component" value="Unassembled WGS sequence"/>
</dbReference>
<dbReference type="GO" id="GO:1902201">
    <property type="term" value="P:negative regulation of bacterial-type flagellum-dependent cell motility"/>
    <property type="evidence" value="ECO:0007669"/>
    <property type="project" value="TreeGrafter"/>
</dbReference>
<comment type="caution">
    <text evidence="5">The sequence shown here is derived from an EMBL/GenBank/DDBJ whole genome shotgun (WGS) entry which is preliminary data.</text>
</comment>
<evidence type="ECO:0000256" key="3">
    <source>
        <dbReference type="SAM" id="Phobius"/>
    </source>
</evidence>
<evidence type="ECO:0000313" key="5">
    <source>
        <dbReference type="EMBL" id="KIU29053.1"/>
    </source>
</evidence>
<dbReference type="GO" id="GO:0043709">
    <property type="term" value="P:cell adhesion involved in single-species biofilm formation"/>
    <property type="evidence" value="ECO:0007669"/>
    <property type="project" value="TreeGrafter"/>
</dbReference>
<dbReference type="Pfam" id="PF00990">
    <property type="entry name" value="GGDEF"/>
    <property type="match status" value="1"/>
</dbReference>
<dbReference type="InterPro" id="IPR000160">
    <property type="entry name" value="GGDEF_dom"/>
</dbReference>
<dbReference type="EC" id="2.7.7.65" evidence="1"/>
<dbReference type="CDD" id="cd01949">
    <property type="entry name" value="GGDEF"/>
    <property type="match status" value="1"/>
</dbReference>
<dbReference type="SUPFAM" id="SSF55781">
    <property type="entry name" value="GAF domain-like"/>
    <property type="match status" value="1"/>
</dbReference>
<proteinExistence type="predicted"/>
<dbReference type="SUPFAM" id="SSF55073">
    <property type="entry name" value="Nucleotide cyclase"/>
    <property type="match status" value="1"/>
</dbReference>
<dbReference type="PATRIC" id="fig|1549858.7.peg.2991"/>
<dbReference type="PROSITE" id="PS50887">
    <property type="entry name" value="GGDEF"/>
    <property type="match status" value="1"/>
</dbReference>
<evidence type="ECO:0000256" key="2">
    <source>
        <dbReference type="ARBA" id="ARBA00034247"/>
    </source>
</evidence>
<keyword evidence="3" id="KW-0472">Membrane</keyword>
<dbReference type="Gene3D" id="3.30.70.270">
    <property type="match status" value="1"/>
</dbReference>
<dbReference type="InterPro" id="IPR050469">
    <property type="entry name" value="Diguanylate_Cyclase"/>
</dbReference>
<keyword evidence="3" id="KW-0812">Transmembrane</keyword>
<dbReference type="Gene3D" id="3.30.450.40">
    <property type="match status" value="1"/>
</dbReference>
<evidence type="ECO:0000259" key="4">
    <source>
        <dbReference type="PROSITE" id="PS50887"/>
    </source>
</evidence>
<dbReference type="AlphaFoldDB" id="A0A0D1K646"/>
<sequence>MLVLSKGQFMTVFKRLHLDRSLSQRFTAPRTILLATLAIVLAQLTAYALIHASREQRTRFDAHAAALADLSRALSNAEDALHNVAGVRHDGKAIAQFYTSLRDVETIVPRLRIDQRSYALDPGIHGEIQTLVQGWRRTVAAYETHDDARAVGILTLPAAERAMEEVQASVGRAIDRSRADAAAASQRIWMIFNLLFWFQIASVILLALAIGRSYRRVIAESRGRLDAMTSEAATRRRLELLFGMHDMLQAAEDHRDANLILSATASQLAPSVLGALYVFNNSGDRLHLSTQWGDARADQLLPMTITPNECWALKRGKPHVNGDGDQSLRCMHAHHGASASIEVPMIARGNILGMLVMVAPEGESADTGELRLVATALADGMSLALSNIALRERLRTQALRDGLTGLYNRRYMEDALERLFDGTGPAAPASSIIMIDLDHFKSINDEHGHAVGDNILRDVGPLLLVGLRKTDVACRYGGEELVVVLPNCDHDHAVARAEVIRSRIAELSNAYNFPISASLGVATSERHGRTIPALMAAADAALYDAKSAGRNRVMSADRARDAMADIPLAAE</sequence>
<gene>
    <name evidence="5" type="ORF">SR41_06190</name>
</gene>
<dbReference type="PANTHER" id="PTHR45138">
    <property type="entry name" value="REGULATORY COMPONENTS OF SENSORY TRANSDUCTION SYSTEM"/>
    <property type="match status" value="1"/>
</dbReference>
<dbReference type="InterPro" id="IPR029787">
    <property type="entry name" value="Nucleotide_cyclase"/>
</dbReference>
<reference evidence="5 6" key="1">
    <citation type="submission" date="2015-01" db="EMBL/GenBank/DDBJ databases">
        <title>Genome of Sphingomonas taxi strain 30a.</title>
        <authorList>
            <person name="Eevers N."/>
            <person name="Van Hamme J."/>
            <person name="Bottos E."/>
            <person name="Weyens N."/>
            <person name="Vangronsveld J."/>
        </authorList>
    </citation>
    <scope>NUCLEOTIDE SEQUENCE [LARGE SCALE GENOMIC DNA]</scope>
    <source>
        <strain evidence="5 6">30a</strain>
    </source>
</reference>